<evidence type="ECO:0000256" key="5">
    <source>
        <dbReference type="SAM" id="Phobius"/>
    </source>
</evidence>
<dbReference type="SUPFAM" id="SSF103473">
    <property type="entry name" value="MFS general substrate transporter"/>
    <property type="match status" value="1"/>
</dbReference>
<keyword evidence="3 5" id="KW-1133">Transmembrane helix</keyword>
<evidence type="ECO:0000256" key="4">
    <source>
        <dbReference type="ARBA" id="ARBA00023136"/>
    </source>
</evidence>
<dbReference type="GO" id="GO:0005886">
    <property type="term" value="C:plasma membrane"/>
    <property type="evidence" value="ECO:0007669"/>
    <property type="project" value="UniProtKB-SubCell"/>
</dbReference>
<evidence type="ECO:0000256" key="2">
    <source>
        <dbReference type="ARBA" id="ARBA00022692"/>
    </source>
</evidence>
<protein>
    <recommendedName>
        <fullName evidence="6">Major facilitator superfamily (MFS) profile domain-containing protein</fullName>
    </recommendedName>
</protein>
<reference evidence="7 8" key="1">
    <citation type="submission" date="2014-05" db="EMBL/GenBank/DDBJ databases">
        <title>Draft genome sequence of Amycolatopsis rifamycinica DSM 46095.</title>
        <authorList>
            <person name="Lal R."/>
            <person name="Saxena A."/>
            <person name="Kumari R."/>
            <person name="Mukherjee U."/>
            <person name="Singh P."/>
            <person name="Sangwan N."/>
            <person name="Mahato N.K."/>
        </authorList>
    </citation>
    <scope>NUCLEOTIDE SEQUENCE [LARGE SCALE GENOMIC DNA]</scope>
    <source>
        <strain evidence="7 8">DSM 46095</strain>
    </source>
</reference>
<evidence type="ECO:0000256" key="1">
    <source>
        <dbReference type="ARBA" id="ARBA00004651"/>
    </source>
</evidence>
<evidence type="ECO:0000259" key="6">
    <source>
        <dbReference type="PROSITE" id="PS50850"/>
    </source>
</evidence>
<keyword evidence="8" id="KW-1185">Reference proteome</keyword>
<proteinExistence type="predicted"/>
<dbReference type="InterPro" id="IPR036259">
    <property type="entry name" value="MFS_trans_sf"/>
</dbReference>
<evidence type="ECO:0000313" key="7">
    <source>
        <dbReference type="EMBL" id="KDN24009.1"/>
    </source>
</evidence>
<feature type="transmembrane region" description="Helical" evidence="5">
    <location>
        <begin position="40"/>
        <end position="61"/>
    </location>
</feature>
<dbReference type="eggNOG" id="COG0477">
    <property type="taxonomic scope" value="Bacteria"/>
</dbReference>
<name>A0A066UIK5_9PSEU</name>
<keyword evidence="2 5" id="KW-0812">Transmembrane</keyword>
<dbReference type="STRING" id="287986.DV20_01070"/>
<dbReference type="AlphaFoldDB" id="A0A066UIK5"/>
<dbReference type="EMBL" id="JMQI01000002">
    <property type="protein sequence ID" value="KDN24009.1"/>
    <property type="molecule type" value="Genomic_DNA"/>
</dbReference>
<accession>A0A066UIK5</accession>
<evidence type="ECO:0000313" key="8">
    <source>
        <dbReference type="Proteomes" id="UP000027345"/>
    </source>
</evidence>
<gene>
    <name evidence="7" type="ORF">DV20_01070</name>
</gene>
<sequence length="78" mass="7438">MPSADIGAASAVVTFARSIGAASGVAVFGSLLGEDVAGHIGGAFLAITPVVVLGTVLAALLGRPAQPRPAKPASMPGS</sequence>
<dbReference type="Proteomes" id="UP000027345">
    <property type="component" value="Unassembled WGS sequence"/>
</dbReference>
<comment type="caution">
    <text evidence="7">The sequence shown here is derived from an EMBL/GenBank/DDBJ whole genome shotgun (WGS) entry which is preliminary data.</text>
</comment>
<keyword evidence="4 5" id="KW-0472">Membrane</keyword>
<dbReference type="RefSeq" id="WP_051735734.1">
    <property type="nucleotide sequence ID" value="NZ_JMQI01000002.1"/>
</dbReference>
<feature type="domain" description="Major facilitator superfamily (MFS) profile" evidence="6">
    <location>
        <begin position="1"/>
        <end position="66"/>
    </location>
</feature>
<dbReference type="InterPro" id="IPR020846">
    <property type="entry name" value="MFS_dom"/>
</dbReference>
<evidence type="ECO:0000256" key="3">
    <source>
        <dbReference type="ARBA" id="ARBA00022989"/>
    </source>
</evidence>
<dbReference type="PROSITE" id="PS50850">
    <property type="entry name" value="MFS"/>
    <property type="match status" value="1"/>
</dbReference>
<organism evidence="7 8">
    <name type="scientific">Amycolatopsis rifamycinica</name>
    <dbReference type="NCBI Taxonomy" id="287986"/>
    <lineage>
        <taxon>Bacteria</taxon>
        <taxon>Bacillati</taxon>
        <taxon>Actinomycetota</taxon>
        <taxon>Actinomycetes</taxon>
        <taxon>Pseudonocardiales</taxon>
        <taxon>Pseudonocardiaceae</taxon>
        <taxon>Amycolatopsis</taxon>
    </lineage>
</organism>
<dbReference type="GO" id="GO:0022857">
    <property type="term" value="F:transmembrane transporter activity"/>
    <property type="evidence" value="ECO:0007669"/>
    <property type="project" value="InterPro"/>
</dbReference>
<comment type="subcellular location">
    <subcellularLocation>
        <location evidence="1">Cell membrane</location>
        <topology evidence="1">Multi-pass membrane protein</topology>
    </subcellularLocation>
</comment>